<evidence type="ECO:0000256" key="4">
    <source>
        <dbReference type="ARBA" id="ARBA00022927"/>
    </source>
</evidence>
<dbReference type="Gene3D" id="1.25.10.70">
    <property type="match status" value="1"/>
</dbReference>
<evidence type="ECO:0000256" key="1">
    <source>
        <dbReference type="ARBA" id="ARBA00004567"/>
    </source>
</evidence>
<dbReference type="Proteomes" id="UP000245942">
    <property type="component" value="Unassembled WGS sequence"/>
</dbReference>
<gene>
    <name evidence="9" type="ORF">BCV69DRAFT_296558</name>
</gene>
<keyword evidence="10" id="KW-1185">Reference proteome</keyword>
<dbReference type="GO" id="GO:0017056">
    <property type="term" value="F:structural constituent of nuclear pore"/>
    <property type="evidence" value="ECO:0007669"/>
    <property type="project" value="InterPro"/>
</dbReference>
<dbReference type="GO" id="GO:0051028">
    <property type="term" value="P:mRNA transport"/>
    <property type="evidence" value="ECO:0007669"/>
    <property type="project" value="UniProtKB-KW"/>
</dbReference>
<keyword evidence="2" id="KW-0813">Transport</keyword>
<keyword evidence="6" id="KW-0906">Nuclear pore complex</keyword>
<keyword evidence="4" id="KW-0653">Protein transport</keyword>
<dbReference type="GO" id="GO:0006405">
    <property type="term" value="P:RNA export from nucleus"/>
    <property type="evidence" value="ECO:0007669"/>
    <property type="project" value="TreeGrafter"/>
</dbReference>
<dbReference type="RefSeq" id="XP_025351436.1">
    <property type="nucleotide sequence ID" value="XM_025494016.1"/>
</dbReference>
<dbReference type="EMBL" id="KZ819321">
    <property type="protein sequence ID" value="PWN24276.1"/>
    <property type="molecule type" value="Genomic_DNA"/>
</dbReference>
<dbReference type="GO" id="GO:0006606">
    <property type="term" value="P:protein import into nucleus"/>
    <property type="evidence" value="ECO:0007669"/>
    <property type="project" value="TreeGrafter"/>
</dbReference>
<dbReference type="OrthoDB" id="102511at2759"/>
<dbReference type="PANTHER" id="PTHR31431">
    <property type="entry name" value="NUCLEOPORIN NUP188 HOMOLOG"/>
    <property type="match status" value="1"/>
</dbReference>
<dbReference type="STRING" id="1684307.A0A316UG89"/>
<evidence type="ECO:0000256" key="3">
    <source>
        <dbReference type="ARBA" id="ARBA00022816"/>
    </source>
</evidence>
<dbReference type="GeneID" id="37015750"/>
<reference evidence="9 10" key="1">
    <citation type="journal article" date="2018" name="Mol. Biol. Evol.">
        <title>Broad Genomic Sampling Reveals a Smut Pathogenic Ancestry of the Fungal Clade Ustilaginomycotina.</title>
        <authorList>
            <person name="Kijpornyongpan T."/>
            <person name="Mondo S.J."/>
            <person name="Barry K."/>
            <person name="Sandor L."/>
            <person name="Lee J."/>
            <person name="Lipzen A."/>
            <person name="Pangilinan J."/>
            <person name="LaButti K."/>
            <person name="Hainaut M."/>
            <person name="Henrissat B."/>
            <person name="Grigoriev I.V."/>
            <person name="Spatafora J.W."/>
            <person name="Aime M.C."/>
        </authorList>
    </citation>
    <scope>NUCLEOTIDE SEQUENCE [LARGE SCALE GENOMIC DNA]</scope>
    <source>
        <strain evidence="9 10">MCA 4718</strain>
    </source>
</reference>
<sequence length="2049" mass="221423">MPEAAEAGPSSRPAGADLSLCTYHELYEHLENARSDRPFSEVQQLVESRLKELAAACQTSPPSRTTSKGKLSADSVKLDSGLELSIDADQRDLCIQISERYDLEEVQSLLTFKRFLQAEDIHRDLLRTTAAARRKGKATLSDDLVNEILDEFNVFYFEEQLYTIRCAASLLRIAEDSDHQYFEIAQPALTSIGTQDFGQKCLDRFVQVSRQPLPIDVRDAPRYSQFWAKHGLKEQLALLEVVFLVFYGCVTPTPAFAIKVLKTLEETTFGQAQASEAFFDPQSVELVGAVHHCLTLIAIEALDLERAMDGYGFPPGASLSNEATVSSRAFITDAKQLDEVLSHLESASADPNLSPIFLGWALVLRKTEDALADALERSGGRLPSQLQALSEVLAPGDGGEPVWTRLASAALNPSMGFFSTMKAIVGSPLISTQHSLSASFGVSIATSLAFRAVFKGLLLSITDVIRPEYISDQDALVELWEATFEDGRGSESAASNAVGISALCWQFWEVDYETDTRRAVLEMAKRRWPVQFRPFIRLLKSLTGVCDGVVPTSNGAQASTEVLRQLYELPTLAHALPSTAGALRPPWEVIESSDYAVLDYRCTRTIPIFGPGLAVQPGTCGRMVSEAGQTPVVVVWEPSQPVSGWRLLRDVLASFVKLLGGPTVAAASVDRDDVFSQSRSQVTSFANLSPGETGDATVATEIIELFSAVLLGAPTQADALLEHLETAPGEALDPDQSISSDARPTQPSLVVIVQRILDQALNAREVPSRLVSAGYKLLSLLLSLRPSEVWLAVRSSNLVIGSSGQAAVVSRTDRSTASALLAYECSTGDFVGLRSLLAFHASLLAEVQRSQFLISPELSRIKVDTLLRALGWVCESIWPEHQSWRYKKIGEKVAIASSCATLLQSILTDRTLVGSAPGAARDLSTAMDNLLVLHSSSLYIAPLVSVIGTGQALLQDLQRSGSHANAEHAHDLIATCLALATAIILRRQELSRSGSYPDRPCLLERMMFDGSAVAVRAVSTSQRRSSRVQLLSAVVAYTSQTLSASLCRHAGLLMTAICVSAEEQKDSTASGALSVIGHLGSADDVNTTVASMVGILDNSHYDVESRRVMWTMAAAMVMTQPGLAHLLLGGHPAGDRGDEKAVPKRSALSVAVDSIHIWEYLWEHDPALLDAVLHFLGTAWARMEHLSSLQARIDPNFWKAITSIIAADAGNPAEEPSGFEDFEGRLRTDSDEETRIFSHRMLSKARALHILSKDLQTPRAKGSASKSASLESAMALVTNSPSFTASLESAVKVECDPGLHADVESKLATAFPEIPLNALRRPAKAHEFNLTREYGDDYVFDTRTLRSRLEGFCSGAERGAQMDEDAVVDERVIHQAVLMLSSVNLDWSNIDAQTTYLRAWHQLLEALSRAARWEVKGNTQKEKEMSNSYLKAWVACAKITSSESRDGSVMLGIHAARVDLLEVLLEAAWGFSASQKSDHLAQRAQAAEIEILSDVVEQVQKILSHKYFTLQASVRGPQTPAFHRGLFSIALLSARQVRRLVPIAVDSQSRSAQVQTHQTIHQAIDSFTSHALKSMRLIVDAASLLVSSRSSDAAALASREEDLTLVCSLLELLIRPDVSLTPHSWLSQFQEVGLLPACVALLRRAPLRSSEQEINTQAAMFMPALSSLFLALAAQQQSAEQSVLAGLMTALSSNALSPALEAGTVAAVLASGTASPAHACWVTMLRLVVSIVENLDGDASATWAAASVRFIETEVVGFVRLYGAQLGKALSFSPLAARGSVNTREGAPLRFVEQDARITQPQLNELQATMRLFLVMASADGFAQGSGREVMATFADKTSGILQQLVYLTERPHQLASLLLHGGGDNPVGVGSEQGEYEQQVVEQMTSIATTAVAALWHQTRGDEVLAQQGGQWAGEESPAAATLRDKALLRPTMRTAPGELASIGTLLDLAGHCIEVLQKKQPTPASEHISRMQVALEQTLALAVTQLLLNASFPVGSASHQVVESGIQRDVAACVQSGLGAIKGLPAGEEAEEGQRFLSHLASLCEQM</sequence>
<protein>
    <recommendedName>
        <fullName evidence="8">Nucleoporin Nup188 N-terminal subdomain III domain-containing protein</fullName>
    </recommendedName>
</protein>
<keyword evidence="7" id="KW-0539">Nucleus</keyword>
<evidence type="ECO:0000313" key="9">
    <source>
        <dbReference type="EMBL" id="PWN24276.1"/>
    </source>
</evidence>
<dbReference type="InterPro" id="IPR044840">
    <property type="entry name" value="Nup188"/>
</dbReference>
<evidence type="ECO:0000256" key="7">
    <source>
        <dbReference type="ARBA" id="ARBA00023242"/>
    </source>
</evidence>
<evidence type="ECO:0000256" key="2">
    <source>
        <dbReference type="ARBA" id="ARBA00022448"/>
    </source>
</evidence>
<name>A0A316UG89_9BASI</name>
<proteinExistence type="predicted"/>
<evidence type="ECO:0000313" key="10">
    <source>
        <dbReference type="Proteomes" id="UP000245942"/>
    </source>
</evidence>
<evidence type="ECO:0000256" key="6">
    <source>
        <dbReference type="ARBA" id="ARBA00023132"/>
    </source>
</evidence>
<feature type="domain" description="Nucleoporin Nup188 N-terminal subdomain III" evidence="8">
    <location>
        <begin position="748"/>
        <end position="1129"/>
    </location>
</feature>
<dbReference type="InterPro" id="IPR048883">
    <property type="entry name" value="Nup188_N-subdom_III"/>
</dbReference>
<organism evidence="9 10">
    <name type="scientific">Pseudomicrostroma glucosiphilum</name>
    <dbReference type="NCBI Taxonomy" id="1684307"/>
    <lineage>
        <taxon>Eukaryota</taxon>
        <taxon>Fungi</taxon>
        <taxon>Dikarya</taxon>
        <taxon>Basidiomycota</taxon>
        <taxon>Ustilaginomycotina</taxon>
        <taxon>Exobasidiomycetes</taxon>
        <taxon>Microstromatales</taxon>
        <taxon>Microstromatales incertae sedis</taxon>
        <taxon>Pseudomicrostroma</taxon>
    </lineage>
</organism>
<dbReference type="PANTHER" id="PTHR31431:SF1">
    <property type="entry name" value="NUCLEOPORIN NUP188"/>
    <property type="match status" value="1"/>
</dbReference>
<evidence type="ECO:0000259" key="8">
    <source>
        <dbReference type="Pfam" id="PF21093"/>
    </source>
</evidence>
<dbReference type="Pfam" id="PF21093">
    <property type="entry name" value="Nup188_N-subdom_III"/>
    <property type="match status" value="1"/>
</dbReference>
<evidence type="ECO:0000256" key="5">
    <source>
        <dbReference type="ARBA" id="ARBA00023010"/>
    </source>
</evidence>
<keyword evidence="3" id="KW-0509">mRNA transport</keyword>
<keyword evidence="5" id="KW-0811">Translocation</keyword>
<accession>A0A316UG89</accession>
<comment type="subcellular location">
    <subcellularLocation>
        <location evidence="1">Nucleus</location>
        <location evidence="1">Nuclear pore complex</location>
    </subcellularLocation>
</comment>
<dbReference type="GO" id="GO:0044611">
    <property type="term" value="C:nuclear pore inner ring"/>
    <property type="evidence" value="ECO:0007669"/>
    <property type="project" value="TreeGrafter"/>
</dbReference>